<sequence>MQCYLMSPSQVACRNQYNTTRVFLDCVLLWGLEALVGLRHDIKCSRQGVESRLNVCDVKCCACRLRTWQTAPILTRRRRRGARKSWRRRLRLESWVEVSSATPGTITTRSMSPKRAERVSTSITTSTCEASTILLPCVQSDT</sequence>
<name>A0A8T0HIK7_CERPU</name>
<proteinExistence type="predicted"/>
<keyword evidence="2" id="KW-1185">Reference proteome</keyword>
<reference evidence="1 2" key="1">
    <citation type="submission" date="2020-06" db="EMBL/GenBank/DDBJ databases">
        <title>WGS assembly of Ceratodon purpureus strain R40.</title>
        <authorList>
            <person name="Carey S.B."/>
            <person name="Jenkins J."/>
            <person name="Shu S."/>
            <person name="Lovell J.T."/>
            <person name="Sreedasyam A."/>
            <person name="Maumus F."/>
            <person name="Tiley G.P."/>
            <person name="Fernandez-Pozo N."/>
            <person name="Barry K."/>
            <person name="Chen C."/>
            <person name="Wang M."/>
            <person name="Lipzen A."/>
            <person name="Daum C."/>
            <person name="Saski C.A."/>
            <person name="Payton A.C."/>
            <person name="Mcbreen J.C."/>
            <person name="Conrad R.E."/>
            <person name="Kollar L.M."/>
            <person name="Olsson S."/>
            <person name="Huttunen S."/>
            <person name="Landis J.B."/>
            <person name="Wickett N.J."/>
            <person name="Johnson M.G."/>
            <person name="Rensing S.A."/>
            <person name="Grimwood J."/>
            <person name="Schmutz J."/>
            <person name="Mcdaniel S.F."/>
        </authorList>
    </citation>
    <scope>NUCLEOTIDE SEQUENCE [LARGE SCALE GENOMIC DNA]</scope>
    <source>
        <strain evidence="1 2">R40</strain>
    </source>
</reference>
<accession>A0A8T0HIK7</accession>
<dbReference type="Proteomes" id="UP000822688">
    <property type="component" value="Chromosome 6"/>
</dbReference>
<dbReference type="EMBL" id="CM026427">
    <property type="protein sequence ID" value="KAG0569502.1"/>
    <property type="molecule type" value="Genomic_DNA"/>
</dbReference>
<gene>
    <name evidence="1" type="ORF">KC19_6G095300</name>
</gene>
<evidence type="ECO:0000313" key="1">
    <source>
        <dbReference type="EMBL" id="KAG0569502.1"/>
    </source>
</evidence>
<organism evidence="1 2">
    <name type="scientific">Ceratodon purpureus</name>
    <name type="common">Fire moss</name>
    <name type="synonym">Dicranum purpureum</name>
    <dbReference type="NCBI Taxonomy" id="3225"/>
    <lineage>
        <taxon>Eukaryota</taxon>
        <taxon>Viridiplantae</taxon>
        <taxon>Streptophyta</taxon>
        <taxon>Embryophyta</taxon>
        <taxon>Bryophyta</taxon>
        <taxon>Bryophytina</taxon>
        <taxon>Bryopsida</taxon>
        <taxon>Dicranidae</taxon>
        <taxon>Pseudoditrichales</taxon>
        <taxon>Ditrichaceae</taxon>
        <taxon>Ceratodon</taxon>
    </lineage>
</organism>
<evidence type="ECO:0000313" key="2">
    <source>
        <dbReference type="Proteomes" id="UP000822688"/>
    </source>
</evidence>
<protein>
    <submittedName>
        <fullName evidence="1">Uncharacterized protein</fullName>
    </submittedName>
</protein>
<comment type="caution">
    <text evidence="1">The sequence shown here is derived from an EMBL/GenBank/DDBJ whole genome shotgun (WGS) entry which is preliminary data.</text>
</comment>
<dbReference type="AlphaFoldDB" id="A0A8T0HIK7"/>